<reference evidence="1 2" key="1">
    <citation type="journal article" date="2015" name="Stand. Genomic Sci.">
        <title>Genomic Encyclopedia of Bacterial and Archaeal Type Strains, Phase III: the genomes of soil and plant-associated and newly described type strains.</title>
        <authorList>
            <person name="Whitman W.B."/>
            <person name="Woyke T."/>
            <person name="Klenk H.P."/>
            <person name="Zhou Y."/>
            <person name="Lilburn T.G."/>
            <person name="Beck B.J."/>
            <person name="De Vos P."/>
            <person name="Vandamme P."/>
            <person name="Eisen J.A."/>
            <person name="Garrity G."/>
            <person name="Hugenholtz P."/>
            <person name="Kyrpides N.C."/>
        </authorList>
    </citation>
    <scope>NUCLEOTIDE SEQUENCE [LARGE SCALE GENOMIC DNA]</scope>
    <source>
        <strain evidence="1 2">VKM Ac-2572</strain>
    </source>
</reference>
<name>A0A4R2H0Q8_9ACTN</name>
<dbReference type="EMBL" id="SLWN01000016">
    <property type="protein sequence ID" value="TCO18062.1"/>
    <property type="molecule type" value="Genomic_DNA"/>
</dbReference>
<dbReference type="Proteomes" id="UP000294508">
    <property type="component" value="Unassembled WGS sequence"/>
</dbReference>
<gene>
    <name evidence="1" type="ORF">EV652_11687</name>
</gene>
<comment type="caution">
    <text evidence="1">The sequence shown here is derived from an EMBL/GenBank/DDBJ whole genome shotgun (WGS) entry which is preliminary data.</text>
</comment>
<sequence>MREQNSSALFVSAKTRFRGVAIRTSSA</sequence>
<proteinExistence type="predicted"/>
<organism evidence="1 2">
    <name type="scientific">Kribbella steppae</name>
    <dbReference type="NCBI Taxonomy" id="2512223"/>
    <lineage>
        <taxon>Bacteria</taxon>
        <taxon>Bacillati</taxon>
        <taxon>Actinomycetota</taxon>
        <taxon>Actinomycetes</taxon>
        <taxon>Propionibacteriales</taxon>
        <taxon>Kribbellaceae</taxon>
        <taxon>Kribbella</taxon>
    </lineage>
</organism>
<keyword evidence="2" id="KW-1185">Reference proteome</keyword>
<dbReference type="AlphaFoldDB" id="A0A4R2H0Q8"/>
<protein>
    <submittedName>
        <fullName evidence="1">Uncharacterized protein</fullName>
    </submittedName>
</protein>
<evidence type="ECO:0000313" key="2">
    <source>
        <dbReference type="Proteomes" id="UP000294508"/>
    </source>
</evidence>
<accession>A0A4R2H0Q8</accession>
<evidence type="ECO:0000313" key="1">
    <source>
        <dbReference type="EMBL" id="TCO18062.1"/>
    </source>
</evidence>